<accession>A0A2T9YY09</accession>
<gene>
    <name evidence="1" type="ORF">BB561_000686</name>
</gene>
<reference evidence="1 2" key="1">
    <citation type="journal article" date="2018" name="MBio">
        <title>Comparative Genomics Reveals the Core Gene Toolbox for the Fungus-Insect Symbiosis.</title>
        <authorList>
            <person name="Wang Y."/>
            <person name="Stata M."/>
            <person name="Wang W."/>
            <person name="Stajich J.E."/>
            <person name="White M.M."/>
            <person name="Moncalvo J.M."/>
        </authorList>
    </citation>
    <scope>NUCLEOTIDE SEQUENCE [LARGE SCALE GENOMIC DNA]</scope>
    <source>
        <strain evidence="1 2">SWE-8-4</strain>
    </source>
</reference>
<organism evidence="1 2">
    <name type="scientific">Smittium simulii</name>
    <dbReference type="NCBI Taxonomy" id="133385"/>
    <lineage>
        <taxon>Eukaryota</taxon>
        <taxon>Fungi</taxon>
        <taxon>Fungi incertae sedis</taxon>
        <taxon>Zoopagomycota</taxon>
        <taxon>Kickxellomycotina</taxon>
        <taxon>Harpellomycetes</taxon>
        <taxon>Harpellales</taxon>
        <taxon>Legeriomycetaceae</taxon>
        <taxon>Smittium</taxon>
    </lineage>
</organism>
<comment type="caution">
    <text evidence="1">The sequence shown here is derived from an EMBL/GenBank/DDBJ whole genome shotgun (WGS) entry which is preliminary data.</text>
</comment>
<proteinExistence type="predicted"/>
<evidence type="ECO:0000313" key="1">
    <source>
        <dbReference type="EMBL" id="PVU97207.1"/>
    </source>
</evidence>
<dbReference type="AlphaFoldDB" id="A0A2T9YY09"/>
<sequence>MAINFCLKNSPMNYNPLLLNDTAIRVIKKTDSALYGIQLALVQATRPIDYYVHRRIQENLGLNTVEDPATMFASTIGFRCTPCKENNGKETTSLALFSSISASTNKASFSNKTSDNQAKFFGKGYSQGKKTSDQASVIFTISDTDITSKLIQKKIESRSKHNSNRRSCIPFGKKYNRKSSNQIPDDIPIQSPPLWPVSKPIGIYQDFLSSSLMGQKTMHQNICIYEQSTDSGKIQESVDLRTEACKMLNFSRKTLRFLASFIEKAQTIPVALLPECLLELKSHYLTKSNS</sequence>
<dbReference type="Proteomes" id="UP000245383">
    <property type="component" value="Unassembled WGS sequence"/>
</dbReference>
<evidence type="ECO:0000313" key="2">
    <source>
        <dbReference type="Proteomes" id="UP000245383"/>
    </source>
</evidence>
<dbReference type="EMBL" id="MBFR01000016">
    <property type="protein sequence ID" value="PVU97207.1"/>
    <property type="molecule type" value="Genomic_DNA"/>
</dbReference>
<name>A0A2T9YY09_9FUNG</name>
<protein>
    <submittedName>
        <fullName evidence="1">Uncharacterized protein</fullName>
    </submittedName>
</protein>
<keyword evidence="2" id="KW-1185">Reference proteome</keyword>